<name>A0ABQ0ICQ5_9ALTE</name>
<accession>A0ABQ0ICQ5</accession>
<evidence type="ECO:0000313" key="1">
    <source>
        <dbReference type="EMBL" id="GAC07060.1"/>
    </source>
</evidence>
<dbReference type="Proteomes" id="UP000008372">
    <property type="component" value="Unassembled WGS sequence"/>
</dbReference>
<dbReference type="EMBL" id="BAEK01000074">
    <property type="protein sequence ID" value="GAC07060.1"/>
    <property type="molecule type" value="Genomic_DNA"/>
</dbReference>
<protein>
    <submittedName>
        <fullName evidence="1">Uncharacterized protein</fullName>
    </submittedName>
</protein>
<gene>
    <name evidence="1" type="ORF">GAGA_4233</name>
</gene>
<comment type="caution">
    <text evidence="1">The sequence shown here is derived from an EMBL/GenBank/DDBJ whole genome shotgun (WGS) entry which is preliminary data.</text>
</comment>
<evidence type="ECO:0000313" key="2">
    <source>
        <dbReference type="Proteomes" id="UP000008372"/>
    </source>
</evidence>
<organism evidence="1 2">
    <name type="scientific">Paraglaciecola agarilytica NO2</name>
    <dbReference type="NCBI Taxonomy" id="1125747"/>
    <lineage>
        <taxon>Bacteria</taxon>
        <taxon>Pseudomonadati</taxon>
        <taxon>Pseudomonadota</taxon>
        <taxon>Gammaproteobacteria</taxon>
        <taxon>Alteromonadales</taxon>
        <taxon>Alteromonadaceae</taxon>
        <taxon>Paraglaciecola</taxon>
    </lineage>
</organism>
<sequence length="37" mass="4243">MSQFTSVEVIACFLFAFMCWDKKRVSSNLSVLANHMT</sequence>
<keyword evidence="2" id="KW-1185">Reference proteome</keyword>
<reference evidence="1 2" key="1">
    <citation type="journal article" date="2014" name="Environ. Microbiol.">
        <title>Comparative genomics of the marine bacterial genus Glaciecola reveals the high degree of genomic diversity and genomic characteristic for cold adaptation.</title>
        <authorList>
            <person name="Qin Q.L."/>
            <person name="Xie B.B."/>
            <person name="Yu Y."/>
            <person name="Shu Y.L."/>
            <person name="Rong J.C."/>
            <person name="Zhang Y.J."/>
            <person name="Zhao D.L."/>
            <person name="Chen X.L."/>
            <person name="Zhang X.Y."/>
            <person name="Chen B."/>
            <person name="Zhou B.C."/>
            <person name="Zhang Y.Z."/>
        </authorList>
    </citation>
    <scope>NUCLEOTIDE SEQUENCE [LARGE SCALE GENOMIC DNA]</scope>
    <source>
        <strain evidence="1 2">NO2</strain>
    </source>
</reference>
<proteinExistence type="predicted"/>